<sequence length="66" mass="7259">MITAIRAGVFDIQGFARALTPYVGGAPRLRNIFGREYIVPAHRTVGKLNMPGAPRSVMLTLRYAID</sequence>
<dbReference type="Proteomes" id="UP000024284">
    <property type="component" value="Unassembled WGS sequence"/>
</dbReference>
<evidence type="ECO:0000313" key="2">
    <source>
        <dbReference type="Proteomes" id="UP000024284"/>
    </source>
</evidence>
<dbReference type="STRING" id="76947.GCA_002080435_02400"/>
<keyword evidence="2" id="KW-1185">Reference proteome</keyword>
<proteinExistence type="predicted"/>
<dbReference type="AlphaFoldDB" id="A0A086PE72"/>
<name>A0A086PE72_SPHHM</name>
<reference evidence="1" key="1">
    <citation type="submission" date="2014-08" db="EMBL/GenBank/DDBJ databases">
        <title>Draft genome sequences of Sphingobium herbicidovorans.</title>
        <authorList>
            <person name="Gan H.M."/>
            <person name="Gan H.Y."/>
            <person name="Savka M.A."/>
        </authorList>
    </citation>
    <scope>NUCLEOTIDE SEQUENCE [LARGE SCALE GENOMIC DNA]</scope>
    <source>
        <strain evidence="1">NBRC 16415</strain>
    </source>
</reference>
<gene>
    <name evidence="1" type="ORF">BV98_000547</name>
</gene>
<accession>A0A086PE72</accession>
<comment type="caution">
    <text evidence="1">The sequence shown here is derived from an EMBL/GenBank/DDBJ whole genome shotgun (WGS) entry which is preliminary data.</text>
</comment>
<organism evidence="1 2">
    <name type="scientific">Sphingobium herbicidovorans (strain ATCC 700291 / DSM 11019 / CCUG 56400 / KCTC 2939 / LMG 18315 / NBRC 16415 / MH)</name>
    <name type="common">Sphingomonas herbicidovorans</name>
    <dbReference type="NCBI Taxonomy" id="1219045"/>
    <lineage>
        <taxon>Bacteria</taxon>
        <taxon>Pseudomonadati</taxon>
        <taxon>Pseudomonadota</taxon>
        <taxon>Alphaproteobacteria</taxon>
        <taxon>Sphingomonadales</taxon>
        <taxon>Sphingomonadaceae</taxon>
        <taxon>Sphingobium</taxon>
    </lineage>
</organism>
<protein>
    <submittedName>
        <fullName evidence="1">TonB-dependent siderophore receptor</fullName>
    </submittedName>
</protein>
<dbReference type="EMBL" id="JFZA02000002">
    <property type="protein sequence ID" value="KFG91690.1"/>
    <property type="molecule type" value="Genomic_DNA"/>
</dbReference>
<keyword evidence="1" id="KW-0675">Receptor</keyword>
<evidence type="ECO:0000313" key="1">
    <source>
        <dbReference type="EMBL" id="KFG91690.1"/>
    </source>
</evidence>